<proteinExistence type="predicted"/>
<sequence>MFIISFSHHLSKLDSRLFADTLDETISAGDNNFVIYEAKLCCLKNVNTLCKGTTSIEVQLFSKHDYDGAAADIFCLGSLVCQLCIKRDLSFNMLSGDILFSILKLKQLEILSLIQRCAEQYLSGTIPFDIDNCTGFQVL</sequence>
<dbReference type="EMBL" id="CM042061">
    <property type="protein sequence ID" value="KAI3672476.1"/>
    <property type="molecule type" value="Genomic_DNA"/>
</dbReference>
<evidence type="ECO:0000313" key="2">
    <source>
        <dbReference type="Proteomes" id="UP001055879"/>
    </source>
</evidence>
<name>A0ACB8XQG0_ARCLA</name>
<keyword evidence="2" id="KW-1185">Reference proteome</keyword>
<reference evidence="1 2" key="2">
    <citation type="journal article" date="2022" name="Mol. Ecol. Resour.">
        <title>The genomes of chicory, endive, great burdock and yacon provide insights into Asteraceae paleo-polyploidization history and plant inulin production.</title>
        <authorList>
            <person name="Fan W."/>
            <person name="Wang S."/>
            <person name="Wang H."/>
            <person name="Wang A."/>
            <person name="Jiang F."/>
            <person name="Liu H."/>
            <person name="Zhao H."/>
            <person name="Xu D."/>
            <person name="Zhang Y."/>
        </authorList>
    </citation>
    <scope>NUCLEOTIDE SEQUENCE [LARGE SCALE GENOMIC DNA]</scope>
    <source>
        <strain evidence="2">cv. Niubang</strain>
    </source>
</reference>
<comment type="caution">
    <text evidence="1">The sequence shown here is derived from an EMBL/GenBank/DDBJ whole genome shotgun (WGS) entry which is preliminary data.</text>
</comment>
<gene>
    <name evidence="1" type="ORF">L6452_38565</name>
</gene>
<evidence type="ECO:0000313" key="1">
    <source>
        <dbReference type="EMBL" id="KAI3672476.1"/>
    </source>
</evidence>
<accession>A0ACB8XQG0</accession>
<protein>
    <submittedName>
        <fullName evidence="1">Uncharacterized protein</fullName>
    </submittedName>
</protein>
<reference evidence="2" key="1">
    <citation type="journal article" date="2022" name="Mol. Ecol. Resour.">
        <title>The genomes of chicory, endive, great burdock and yacon provide insights into Asteraceae palaeo-polyploidization history and plant inulin production.</title>
        <authorList>
            <person name="Fan W."/>
            <person name="Wang S."/>
            <person name="Wang H."/>
            <person name="Wang A."/>
            <person name="Jiang F."/>
            <person name="Liu H."/>
            <person name="Zhao H."/>
            <person name="Xu D."/>
            <person name="Zhang Y."/>
        </authorList>
    </citation>
    <scope>NUCLEOTIDE SEQUENCE [LARGE SCALE GENOMIC DNA]</scope>
    <source>
        <strain evidence="2">cv. Niubang</strain>
    </source>
</reference>
<organism evidence="1 2">
    <name type="scientific">Arctium lappa</name>
    <name type="common">Greater burdock</name>
    <name type="synonym">Lappa major</name>
    <dbReference type="NCBI Taxonomy" id="4217"/>
    <lineage>
        <taxon>Eukaryota</taxon>
        <taxon>Viridiplantae</taxon>
        <taxon>Streptophyta</taxon>
        <taxon>Embryophyta</taxon>
        <taxon>Tracheophyta</taxon>
        <taxon>Spermatophyta</taxon>
        <taxon>Magnoliopsida</taxon>
        <taxon>eudicotyledons</taxon>
        <taxon>Gunneridae</taxon>
        <taxon>Pentapetalae</taxon>
        <taxon>asterids</taxon>
        <taxon>campanulids</taxon>
        <taxon>Asterales</taxon>
        <taxon>Asteraceae</taxon>
        <taxon>Carduoideae</taxon>
        <taxon>Cardueae</taxon>
        <taxon>Arctiinae</taxon>
        <taxon>Arctium</taxon>
    </lineage>
</organism>
<dbReference type="Proteomes" id="UP001055879">
    <property type="component" value="Linkage Group LG15"/>
</dbReference>